<name>A0A0D2NW00_HYPSF</name>
<proteinExistence type="predicted"/>
<gene>
    <name evidence="1" type="ORF">HYPSUDRAFT_203645</name>
</gene>
<evidence type="ECO:0000313" key="1">
    <source>
        <dbReference type="EMBL" id="KJA20676.1"/>
    </source>
</evidence>
<sequence length="175" mass="18656">MLPLASPHPASTYIPSPAAPPSPLLVYPIPMPCATSSDGGMLHAPVLLFDTEYLPTPNPRIISAPIAKISLSSSPALVLALPVFLLTLNFATSSDYAVLVSAPLGHCWSDEFQVPPSRPPAFFLLCWPPLVEMGGYRPATATSLCVPSPRYYRPPFPLSPISPQSALLCALSVHR</sequence>
<keyword evidence="2" id="KW-1185">Reference proteome</keyword>
<accession>A0A0D2NW00</accession>
<dbReference type="EMBL" id="KN817565">
    <property type="protein sequence ID" value="KJA20676.1"/>
    <property type="molecule type" value="Genomic_DNA"/>
</dbReference>
<dbReference type="AlphaFoldDB" id="A0A0D2NW00"/>
<reference evidence="2" key="1">
    <citation type="submission" date="2014-04" db="EMBL/GenBank/DDBJ databases">
        <title>Evolutionary Origins and Diversification of the Mycorrhizal Mutualists.</title>
        <authorList>
            <consortium name="DOE Joint Genome Institute"/>
            <consortium name="Mycorrhizal Genomics Consortium"/>
            <person name="Kohler A."/>
            <person name="Kuo A."/>
            <person name="Nagy L.G."/>
            <person name="Floudas D."/>
            <person name="Copeland A."/>
            <person name="Barry K.W."/>
            <person name="Cichocki N."/>
            <person name="Veneault-Fourrey C."/>
            <person name="LaButti K."/>
            <person name="Lindquist E.A."/>
            <person name="Lipzen A."/>
            <person name="Lundell T."/>
            <person name="Morin E."/>
            <person name="Murat C."/>
            <person name="Riley R."/>
            <person name="Ohm R."/>
            <person name="Sun H."/>
            <person name="Tunlid A."/>
            <person name="Henrissat B."/>
            <person name="Grigoriev I.V."/>
            <person name="Hibbett D.S."/>
            <person name="Martin F."/>
        </authorList>
    </citation>
    <scope>NUCLEOTIDE SEQUENCE [LARGE SCALE GENOMIC DNA]</scope>
    <source>
        <strain evidence="2">FD-334 SS-4</strain>
    </source>
</reference>
<organism evidence="1 2">
    <name type="scientific">Hypholoma sublateritium (strain FD-334 SS-4)</name>
    <dbReference type="NCBI Taxonomy" id="945553"/>
    <lineage>
        <taxon>Eukaryota</taxon>
        <taxon>Fungi</taxon>
        <taxon>Dikarya</taxon>
        <taxon>Basidiomycota</taxon>
        <taxon>Agaricomycotina</taxon>
        <taxon>Agaricomycetes</taxon>
        <taxon>Agaricomycetidae</taxon>
        <taxon>Agaricales</taxon>
        <taxon>Agaricineae</taxon>
        <taxon>Strophariaceae</taxon>
        <taxon>Hypholoma</taxon>
    </lineage>
</organism>
<protein>
    <submittedName>
        <fullName evidence="1">Uncharacterized protein</fullName>
    </submittedName>
</protein>
<dbReference type="Proteomes" id="UP000054270">
    <property type="component" value="Unassembled WGS sequence"/>
</dbReference>
<evidence type="ECO:0000313" key="2">
    <source>
        <dbReference type="Proteomes" id="UP000054270"/>
    </source>
</evidence>